<evidence type="ECO:0000313" key="1">
    <source>
        <dbReference type="EMBL" id="KAK6791633.1"/>
    </source>
</evidence>
<dbReference type="PANTHER" id="PTHR13793:SF132">
    <property type="entry name" value="HISTONE-LYSINE N-METHYLTRANSFERASE ATX5"/>
    <property type="match status" value="1"/>
</dbReference>
<sequence>MHFIPSTFSYAKLTSKVTNGGRDYVGCFIMRPEFAECDGYDLKCLRSQSNLNFFHNQTQDVFMNAKQLRRPVCVLTMHQREFFLDDGGIDKWTVQHWNSQKVDHQQLFEIFGQEREPILPKWTTERCGKYRWVEDLDGNNKIKCNLCHIVVHQEFHGLEVAYHNVDTKERDLLILSIRCNSCLKVCVICERLQGSSNLCSKCTTNFRVLRALQAGYHMALIEFNSWSNHISRQVALAIFPPKD</sequence>
<evidence type="ECO:0000313" key="2">
    <source>
        <dbReference type="Proteomes" id="UP001371456"/>
    </source>
</evidence>
<comment type="caution">
    <text evidence="1">The sequence shown here is derived from an EMBL/GenBank/DDBJ whole genome shotgun (WGS) entry which is preliminary data.</text>
</comment>
<name>A0AAN8TVA6_SOLBU</name>
<dbReference type="GO" id="GO:0006357">
    <property type="term" value="P:regulation of transcription by RNA polymerase II"/>
    <property type="evidence" value="ECO:0007669"/>
    <property type="project" value="TreeGrafter"/>
</dbReference>
<dbReference type="AlphaFoldDB" id="A0AAN8TVA6"/>
<organism evidence="1 2">
    <name type="scientific">Solanum bulbocastanum</name>
    <name type="common">Wild potato</name>
    <dbReference type="NCBI Taxonomy" id="147425"/>
    <lineage>
        <taxon>Eukaryota</taxon>
        <taxon>Viridiplantae</taxon>
        <taxon>Streptophyta</taxon>
        <taxon>Embryophyta</taxon>
        <taxon>Tracheophyta</taxon>
        <taxon>Spermatophyta</taxon>
        <taxon>Magnoliopsida</taxon>
        <taxon>eudicotyledons</taxon>
        <taxon>Gunneridae</taxon>
        <taxon>Pentapetalae</taxon>
        <taxon>asterids</taxon>
        <taxon>lamiids</taxon>
        <taxon>Solanales</taxon>
        <taxon>Solanaceae</taxon>
        <taxon>Solanoideae</taxon>
        <taxon>Solaneae</taxon>
        <taxon>Solanum</taxon>
    </lineage>
</organism>
<proteinExistence type="predicted"/>
<dbReference type="InterPro" id="IPR050701">
    <property type="entry name" value="Histone_Mod_Regulator"/>
</dbReference>
<protein>
    <submittedName>
        <fullName evidence="1">Uncharacterized protein</fullName>
    </submittedName>
</protein>
<dbReference type="Proteomes" id="UP001371456">
    <property type="component" value="Unassembled WGS sequence"/>
</dbReference>
<gene>
    <name evidence="1" type="ORF">RDI58_010714</name>
</gene>
<accession>A0AAN8TVA6</accession>
<dbReference type="PANTHER" id="PTHR13793">
    <property type="entry name" value="PHD FINGER PROTEINS"/>
    <property type="match status" value="1"/>
</dbReference>
<dbReference type="EMBL" id="JBANQN010000004">
    <property type="protein sequence ID" value="KAK6791633.1"/>
    <property type="molecule type" value="Genomic_DNA"/>
</dbReference>
<reference evidence="1 2" key="1">
    <citation type="submission" date="2024-02" db="EMBL/GenBank/DDBJ databases">
        <title>de novo genome assembly of Solanum bulbocastanum strain 11H21.</title>
        <authorList>
            <person name="Hosaka A.J."/>
        </authorList>
    </citation>
    <scope>NUCLEOTIDE SEQUENCE [LARGE SCALE GENOMIC DNA]</scope>
    <source>
        <tissue evidence="1">Young leaves</tissue>
    </source>
</reference>
<keyword evidence="2" id="KW-1185">Reference proteome</keyword>